<dbReference type="InterPro" id="IPR006094">
    <property type="entry name" value="Oxid_FAD_bind_N"/>
</dbReference>
<dbReference type="Proteomes" id="UP000799640">
    <property type="component" value="Unassembled WGS sequence"/>
</dbReference>
<dbReference type="OrthoDB" id="2151789at2759"/>
<evidence type="ECO:0000259" key="6">
    <source>
        <dbReference type="PROSITE" id="PS51387"/>
    </source>
</evidence>
<evidence type="ECO:0000256" key="3">
    <source>
        <dbReference type="ARBA" id="ARBA00022827"/>
    </source>
</evidence>
<keyword evidence="3" id="KW-0274">FAD</keyword>
<comment type="similarity">
    <text evidence="1">Belongs to the oxygen-dependent FAD-linked oxidoreductase family.</text>
</comment>
<keyword evidence="4" id="KW-0560">Oxidoreductase</keyword>
<feature type="domain" description="FAD-binding PCMH-type" evidence="6">
    <location>
        <begin position="60"/>
        <end position="232"/>
    </location>
</feature>
<evidence type="ECO:0000256" key="1">
    <source>
        <dbReference type="ARBA" id="ARBA00005466"/>
    </source>
</evidence>
<dbReference type="PANTHER" id="PTHR42973">
    <property type="entry name" value="BINDING OXIDOREDUCTASE, PUTATIVE (AFU_ORTHOLOGUE AFUA_1G17690)-RELATED"/>
    <property type="match status" value="1"/>
</dbReference>
<keyword evidence="2" id="KW-0285">Flavoprotein</keyword>
<dbReference type="InterPro" id="IPR050416">
    <property type="entry name" value="FAD-linked_Oxidoreductase"/>
</dbReference>
<gene>
    <name evidence="7" type="ORF">EJ06DRAFT_516929</name>
</gene>
<organism evidence="7 8">
    <name type="scientific">Trichodelitschia bisporula</name>
    <dbReference type="NCBI Taxonomy" id="703511"/>
    <lineage>
        <taxon>Eukaryota</taxon>
        <taxon>Fungi</taxon>
        <taxon>Dikarya</taxon>
        <taxon>Ascomycota</taxon>
        <taxon>Pezizomycotina</taxon>
        <taxon>Dothideomycetes</taxon>
        <taxon>Dothideomycetes incertae sedis</taxon>
        <taxon>Phaeotrichales</taxon>
        <taxon>Phaeotrichaceae</taxon>
        <taxon>Trichodelitschia</taxon>
    </lineage>
</organism>
<sequence>MAPSSIWTLALLAAAATALPTAETQATCADIKNALPGRLWLPGEAAYTKENRDYYNIGLAELGPACITLPTSAEDVSKIVKILNVRPGVRFAIKSGGHDPNPGQSSVKDGVLVALRHINGTEYDAQKNVAYVKPGGHWSSVIGPLAKKNVTVVSGRLGVVGIGGYLMQGGNSFLSAQHGLAADSILEWELVAANGSIITVNAKRYPDLARALRGGGDQFGICTKFTLQAYPIGPVWSGTKAYAAKDREAVFEALADFVENNHKDPKAAIIFTSGLGSASLMQFYDGPTPPKGAFGKFENLKATMDVGKTQSYADVIGATDGLFNFFSSRTSFRSITLPHLPHDHGYYSRVDALWSNITAKHLKGRYLVGSTLAFQPFPNSMGKATETKGGNAMGLKGSDHTRFVIEIAGIYSRKADDDVVQEMSREYTQVLTEQLQGVKASAKAKGITVGEYNPMFGNDAGPDQDVMGSYRDVATFRKLQKQLDPEGLFAKRAGGFKYPE</sequence>
<name>A0A6G1HK10_9PEZI</name>
<proteinExistence type="inferred from homology"/>
<evidence type="ECO:0000256" key="4">
    <source>
        <dbReference type="ARBA" id="ARBA00023002"/>
    </source>
</evidence>
<dbReference type="GO" id="GO:0071949">
    <property type="term" value="F:FAD binding"/>
    <property type="evidence" value="ECO:0007669"/>
    <property type="project" value="InterPro"/>
</dbReference>
<dbReference type="SUPFAM" id="SSF56176">
    <property type="entry name" value="FAD-binding/transporter-associated domain-like"/>
    <property type="match status" value="1"/>
</dbReference>
<feature type="signal peptide" evidence="5">
    <location>
        <begin position="1"/>
        <end position="18"/>
    </location>
</feature>
<evidence type="ECO:0000313" key="8">
    <source>
        <dbReference type="Proteomes" id="UP000799640"/>
    </source>
</evidence>
<dbReference type="PROSITE" id="PS51387">
    <property type="entry name" value="FAD_PCMH"/>
    <property type="match status" value="1"/>
</dbReference>
<dbReference type="InterPro" id="IPR036318">
    <property type="entry name" value="FAD-bd_PCMH-like_sf"/>
</dbReference>
<accession>A0A6G1HK10</accession>
<dbReference type="InterPro" id="IPR016169">
    <property type="entry name" value="FAD-bd_PCMH_sub2"/>
</dbReference>
<keyword evidence="5" id="KW-0732">Signal</keyword>
<reference evidence="7" key="1">
    <citation type="journal article" date="2020" name="Stud. Mycol.">
        <title>101 Dothideomycetes genomes: a test case for predicting lifestyles and emergence of pathogens.</title>
        <authorList>
            <person name="Haridas S."/>
            <person name="Albert R."/>
            <person name="Binder M."/>
            <person name="Bloem J."/>
            <person name="Labutti K."/>
            <person name="Salamov A."/>
            <person name="Andreopoulos B."/>
            <person name="Baker S."/>
            <person name="Barry K."/>
            <person name="Bills G."/>
            <person name="Bluhm B."/>
            <person name="Cannon C."/>
            <person name="Castanera R."/>
            <person name="Culley D."/>
            <person name="Daum C."/>
            <person name="Ezra D."/>
            <person name="Gonzalez J."/>
            <person name="Henrissat B."/>
            <person name="Kuo A."/>
            <person name="Liang C."/>
            <person name="Lipzen A."/>
            <person name="Lutzoni F."/>
            <person name="Magnuson J."/>
            <person name="Mondo S."/>
            <person name="Nolan M."/>
            <person name="Ohm R."/>
            <person name="Pangilinan J."/>
            <person name="Park H.-J."/>
            <person name="Ramirez L."/>
            <person name="Alfaro M."/>
            <person name="Sun H."/>
            <person name="Tritt A."/>
            <person name="Yoshinaga Y."/>
            <person name="Zwiers L.-H."/>
            <person name="Turgeon B."/>
            <person name="Goodwin S."/>
            <person name="Spatafora J."/>
            <person name="Crous P."/>
            <person name="Grigoriev I."/>
        </authorList>
    </citation>
    <scope>NUCLEOTIDE SEQUENCE</scope>
    <source>
        <strain evidence="7">CBS 262.69</strain>
    </source>
</reference>
<dbReference type="PANTHER" id="PTHR42973:SF13">
    <property type="entry name" value="FAD-BINDING PCMH-TYPE DOMAIN-CONTAINING PROTEIN"/>
    <property type="match status" value="1"/>
</dbReference>
<keyword evidence="8" id="KW-1185">Reference proteome</keyword>
<protein>
    <submittedName>
        <fullName evidence="7">FAD-binding domain-containing protein</fullName>
    </submittedName>
</protein>
<evidence type="ECO:0000256" key="5">
    <source>
        <dbReference type="SAM" id="SignalP"/>
    </source>
</evidence>
<evidence type="ECO:0000256" key="2">
    <source>
        <dbReference type="ARBA" id="ARBA00022630"/>
    </source>
</evidence>
<feature type="chain" id="PRO_5026057518" evidence="5">
    <location>
        <begin position="19"/>
        <end position="500"/>
    </location>
</feature>
<dbReference type="GO" id="GO:0016491">
    <property type="term" value="F:oxidoreductase activity"/>
    <property type="evidence" value="ECO:0007669"/>
    <property type="project" value="UniProtKB-KW"/>
</dbReference>
<dbReference type="EMBL" id="ML996708">
    <property type="protein sequence ID" value="KAF2396177.1"/>
    <property type="molecule type" value="Genomic_DNA"/>
</dbReference>
<dbReference type="InterPro" id="IPR016166">
    <property type="entry name" value="FAD-bd_PCMH"/>
</dbReference>
<dbReference type="Pfam" id="PF01565">
    <property type="entry name" value="FAD_binding_4"/>
    <property type="match status" value="1"/>
</dbReference>
<dbReference type="AlphaFoldDB" id="A0A6G1HK10"/>
<dbReference type="Gene3D" id="3.30.465.10">
    <property type="match status" value="1"/>
</dbReference>
<evidence type="ECO:0000313" key="7">
    <source>
        <dbReference type="EMBL" id="KAF2396177.1"/>
    </source>
</evidence>